<keyword evidence="3" id="KW-1185">Reference proteome</keyword>
<dbReference type="AlphaFoldDB" id="A0A5B9E7Y4"/>
<dbReference type="RefSeq" id="WP_147647388.1">
    <property type="nucleotide sequence ID" value="NZ_CP042806.1"/>
</dbReference>
<protein>
    <submittedName>
        <fullName evidence="2">Zinc ribbon domain-containing protein</fullName>
    </submittedName>
</protein>
<dbReference type="InterPro" id="IPR013429">
    <property type="entry name" value="Regulatory_FmdB_Zinc_ribbon"/>
</dbReference>
<dbReference type="Proteomes" id="UP000321820">
    <property type="component" value="Chromosome"/>
</dbReference>
<dbReference type="SMART" id="SM00834">
    <property type="entry name" value="CxxC_CXXC_SSSS"/>
    <property type="match status" value="1"/>
</dbReference>
<evidence type="ECO:0000313" key="3">
    <source>
        <dbReference type="Proteomes" id="UP000321820"/>
    </source>
</evidence>
<dbReference type="Pfam" id="PF09723">
    <property type="entry name" value="Zn_ribbon_8"/>
    <property type="match status" value="1"/>
</dbReference>
<dbReference type="KEGG" id="talb:FTW19_09435"/>
<accession>A0A5B9E7Y4</accession>
<dbReference type="OrthoDB" id="9813321at2"/>
<sequence length="56" mass="6426">MPHYEFFCNACKKTFDRILTMAEHDDAEKTVCPRCGSHEVEQRWSAFSAVTSKKSA</sequence>
<organism evidence="2 3">
    <name type="scientific">Terriglobus albidus</name>
    <dbReference type="NCBI Taxonomy" id="1592106"/>
    <lineage>
        <taxon>Bacteria</taxon>
        <taxon>Pseudomonadati</taxon>
        <taxon>Acidobacteriota</taxon>
        <taxon>Terriglobia</taxon>
        <taxon>Terriglobales</taxon>
        <taxon>Acidobacteriaceae</taxon>
        <taxon>Terriglobus</taxon>
    </lineage>
</organism>
<evidence type="ECO:0000313" key="2">
    <source>
        <dbReference type="EMBL" id="QEE28198.1"/>
    </source>
</evidence>
<dbReference type="NCBIfam" id="TIGR02605">
    <property type="entry name" value="CxxC_CxxC_SSSS"/>
    <property type="match status" value="1"/>
</dbReference>
<reference evidence="2 3" key="1">
    <citation type="submission" date="2019-08" db="EMBL/GenBank/DDBJ databases">
        <title>Complete genome sequence of Terriglobus albidus strain ORNL.</title>
        <authorList>
            <person name="Podar M."/>
        </authorList>
    </citation>
    <scope>NUCLEOTIDE SEQUENCE [LARGE SCALE GENOMIC DNA]</scope>
    <source>
        <strain evidence="2 3">ORNL</strain>
    </source>
</reference>
<name>A0A5B9E7Y4_9BACT</name>
<proteinExistence type="predicted"/>
<gene>
    <name evidence="2" type="ORF">FTW19_09435</name>
</gene>
<feature type="domain" description="Putative regulatory protein FmdB zinc ribbon" evidence="1">
    <location>
        <begin position="1"/>
        <end position="45"/>
    </location>
</feature>
<dbReference type="EMBL" id="CP042806">
    <property type="protein sequence ID" value="QEE28198.1"/>
    <property type="molecule type" value="Genomic_DNA"/>
</dbReference>
<evidence type="ECO:0000259" key="1">
    <source>
        <dbReference type="SMART" id="SM00834"/>
    </source>
</evidence>